<protein>
    <submittedName>
        <fullName evidence="2">Uncharacterized protein</fullName>
    </submittedName>
</protein>
<feature type="region of interest" description="Disordered" evidence="1">
    <location>
        <begin position="90"/>
        <end position="113"/>
    </location>
</feature>
<reference evidence="2" key="1">
    <citation type="submission" date="2021-04" db="EMBL/GenBank/DDBJ databases">
        <title>Draft Genome Sequence of Pandoravirus japonicus, Isolated from the Sabaishi River of Niigata, Japan.</title>
        <authorList>
            <person name="Hosokawa N."/>
            <person name="Takahashi H."/>
            <person name="Aoki K."/>
            <person name="Takemura M."/>
        </authorList>
    </citation>
    <scope>NUCLEOTIDE SEQUENCE</scope>
</reference>
<dbReference type="EMBL" id="LC625835">
    <property type="protein sequence ID" value="BCU03593.1"/>
    <property type="molecule type" value="Genomic_DNA"/>
</dbReference>
<sequence length="155" mass="17404">MEVTTAGLATTPAVFLRRRLEPSCFVVFSDCRHLFFIIIGWESSLRVVVLKGVCLLLVRAAPVVLFFSVPPFTAPVGIGRRFFLSKDGGAQEDTPTDVARTKRKGPTARALKKKQRLPTQAPRALPVFFCKKKRSFYAISIVCFSFFPPYRQSFV</sequence>
<feature type="compositionally biased region" description="Basic residues" evidence="1">
    <location>
        <begin position="101"/>
        <end position="113"/>
    </location>
</feature>
<organism evidence="2 3">
    <name type="scientific">Pandoravirus japonicus</name>
    <dbReference type="NCBI Taxonomy" id="2823154"/>
    <lineage>
        <taxon>Viruses</taxon>
        <taxon>Pandoravirus</taxon>
    </lineage>
</organism>
<dbReference type="Proteomes" id="UP001253637">
    <property type="component" value="Segment"/>
</dbReference>
<accession>A0A811BNT7</accession>
<name>A0A811BNT7_9VIRU</name>
<proteinExistence type="predicted"/>
<evidence type="ECO:0000313" key="2">
    <source>
        <dbReference type="EMBL" id="BCU03593.1"/>
    </source>
</evidence>
<evidence type="ECO:0000256" key="1">
    <source>
        <dbReference type="SAM" id="MobiDB-lite"/>
    </source>
</evidence>
<evidence type="ECO:0000313" key="3">
    <source>
        <dbReference type="Proteomes" id="UP001253637"/>
    </source>
</evidence>